<feature type="compositionally biased region" description="Polar residues" evidence="2">
    <location>
        <begin position="326"/>
        <end position="339"/>
    </location>
</feature>
<name>A0ABD0WJV3_UMBPY</name>
<proteinExistence type="predicted"/>
<feature type="domain" description="TERF1-interacting nuclear factor 2 N-terminal" evidence="4">
    <location>
        <begin position="565"/>
        <end position="712"/>
    </location>
</feature>
<evidence type="ECO:0000259" key="3">
    <source>
        <dbReference type="Pfam" id="PF13837"/>
    </source>
</evidence>
<dbReference type="CDD" id="cd11657">
    <property type="entry name" value="TIN2_N"/>
    <property type="match status" value="1"/>
</dbReference>
<dbReference type="InterPro" id="IPR044822">
    <property type="entry name" value="Myb_DNA-bind_4"/>
</dbReference>
<dbReference type="Pfam" id="PF13837">
    <property type="entry name" value="Myb_DNA-bind_4"/>
    <property type="match status" value="3"/>
</dbReference>
<feature type="region of interest" description="Disordered" evidence="2">
    <location>
        <begin position="387"/>
        <end position="407"/>
    </location>
</feature>
<keyword evidence="6" id="KW-1185">Reference proteome</keyword>
<feature type="region of interest" description="Disordered" evidence="2">
    <location>
        <begin position="326"/>
        <end position="364"/>
    </location>
</feature>
<dbReference type="Pfam" id="PF14973">
    <property type="entry name" value="TINF2_N"/>
    <property type="match status" value="1"/>
</dbReference>
<protein>
    <submittedName>
        <fullName evidence="5">Uncharacterized protein</fullName>
    </submittedName>
</protein>
<evidence type="ECO:0000313" key="5">
    <source>
        <dbReference type="EMBL" id="KAL0973271.1"/>
    </source>
</evidence>
<dbReference type="InterPro" id="IPR039098">
    <property type="entry name" value="TINF2"/>
</dbReference>
<evidence type="ECO:0000259" key="4">
    <source>
        <dbReference type="Pfam" id="PF14973"/>
    </source>
</evidence>
<feature type="compositionally biased region" description="Basic residues" evidence="2">
    <location>
        <begin position="742"/>
        <end position="758"/>
    </location>
</feature>
<feature type="domain" description="Myb/SANT-like DNA-binding" evidence="3">
    <location>
        <begin position="24"/>
        <end position="94"/>
    </location>
</feature>
<evidence type="ECO:0000256" key="2">
    <source>
        <dbReference type="SAM" id="MobiDB-lite"/>
    </source>
</evidence>
<dbReference type="EMBL" id="JAGEUA010000006">
    <property type="protein sequence ID" value="KAL0973271.1"/>
    <property type="molecule type" value="Genomic_DNA"/>
</dbReference>
<dbReference type="PANTHER" id="PTHR15512:SF2">
    <property type="match status" value="1"/>
</dbReference>
<evidence type="ECO:0000256" key="1">
    <source>
        <dbReference type="SAM" id="Coils"/>
    </source>
</evidence>
<gene>
    <name evidence="5" type="ORF">UPYG_G00201270</name>
</gene>
<keyword evidence="1" id="KW-0175">Coiled coil</keyword>
<feature type="coiled-coil region" evidence="1">
    <location>
        <begin position="66"/>
        <end position="93"/>
    </location>
</feature>
<dbReference type="PANTHER" id="PTHR15512">
    <property type="entry name" value="TERF1-INTERACTING NUCLEAR FACTOR 2"/>
    <property type="match status" value="1"/>
</dbReference>
<feature type="coiled-coil region" evidence="1">
    <location>
        <begin position="475"/>
        <end position="502"/>
    </location>
</feature>
<dbReference type="AlphaFoldDB" id="A0ABD0WJV3"/>
<feature type="compositionally biased region" description="Basic and acidic residues" evidence="2">
    <location>
        <begin position="130"/>
        <end position="139"/>
    </location>
</feature>
<evidence type="ECO:0000313" key="6">
    <source>
        <dbReference type="Proteomes" id="UP001557470"/>
    </source>
</evidence>
<feature type="domain" description="Myb/SANT-like DNA-binding" evidence="3">
    <location>
        <begin position="230"/>
        <end position="319"/>
    </location>
</feature>
<comment type="caution">
    <text evidence="5">The sequence shown here is derived from an EMBL/GenBank/DDBJ whole genome shotgun (WGS) entry which is preliminary data.</text>
</comment>
<feature type="coiled-coil region" evidence="1">
    <location>
        <begin position="273"/>
        <end position="300"/>
    </location>
</feature>
<feature type="compositionally biased region" description="Polar residues" evidence="2">
    <location>
        <begin position="395"/>
        <end position="407"/>
    </location>
</feature>
<feature type="region of interest" description="Disordered" evidence="2">
    <location>
        <begin position="128"/>
        <end position="149"/>
    </location>
</feature>
<feature type="domain" description="Myb/SANT-like DNA-binding" evidence="3">
    <location>
        <begin position="436"/>
        <end position="508"/>
    </location>
</feature>
<organism evidence="5 6">
    <name type="scientific">Umbra pygmaea</name>
    <name type="common">Eastern mudminnow</name>
    <dbReference type="NCBI Taxonomy" id="75934"/>
    <lineage>
        <taxon>Eukaryota</taxon>
        <taxon>Metazoa</taxon>
        <taxon>Chordata</taxon>
        <taxon>Craniata</taxon>
        <taxon>Vertebrata</taxon>
        <taxon>Euteleostomi</taxon>
        <taxon>Actinopterygii</taxon>
        <taxon>Neopterygii</taxon>
        <taxon>Teleostei</taxon>
        <taxon>Protacanthopterygii</taxon>
        <taxon>Esociformes</taxon>
        <taxon>Umbridae</taxon>
        <taxon>Umbra</taxon>
    </lineage>
</organism>
<dbReference type="InterPro" id="IPR029400">
    <property type="entry name" value="TINF2_N"/>
</dbReference>
<feature type="region of interest" description="Disordered" evidence="2">
    <location>
        <begin position="742"/>
        <end position="771"/>
    </location>
</feature>
<dbReference type="Proteomes" id="UP001557470">
    <property type="component" value="Unassembled WGS sequence"/>
</dbReference>
<sequence>MHSQKTWESTLDSRLRTNADGYEAKWSEDEVHAFLTSWASTNVQEELLSTVRNARVFAHLSSELNALGFKKTIKQCREKIKKLKQEYKKIKNDTSINCPNSCGKRWFAIMDDVLSQQTRTQVLLETNRTGTEDSDKHIPADSSSSSVTPDCQGHQIENFAAMKAVLLSESTYSVVKEESYDTFIEQSQSSLTPDCQGGHQIDKFDFVINSTLLSKSTGSILQVKMYDKSRAKWSAAEVHALVTSWASRSVQRELLSTVRNARVFARLRSNLAALGFKKTIKQCREKIKKLKQEYKKIKNDTRKRRPNSCVRRWFDIMDDVLSQQTRTPVLLETTNSPGTEESDNHIPADSSSSSMTPDGQGHQIENSADMKTVLLSESTHPIVQTEDYDKDLDKPQSSLTPDSQVSHQIENSDLVNSTESTDAILHVETFGEYQATWSADEVQALLTSWSSSSVQKELLSSNTTVFARLSSELAALGFKKTVKQCREKIKKLKQEYKKIKNGNTKNCSNILRKRWFYIMDAVLSQQTRTPVLLETTNRPDSGPQLPLPSLRLLAPPLRLMSAFMWQVSQQNNVKHYGKLEEFVTLVTEIVPEVLSSRQRTNLLLGLRAKMVLELCQTESTVDVVAIQTHLDKIHTLIECYVEKESNDELDITVSNFPDLVQSLLKDPSEREHFFQEVFPVHYGPHYDTALQKLVWEFLSQLEELLPVPDFTQTAAWLGSASSVLEECENTLLDPEAIKTLLQHHHHHHHHGNLKKRSQHGPNDMWRRERTT</sequence>
<accession>A0ABD0WJV3</accession>
<reference evidence="5 6" key="1">
    <citation type="submission" date="2024-06" db="EMBL/GenBank/DDBJ databases">
        <authorList>
            <person name="Pan Q."/>
            <person name="Wen M."/>
            <person name="Jouanno E."/>
            <person name="Zahm M."/>
            <person name="Klopp C."/>
            <person name="Cabau C."/>
            <person name="Louis A."/>
            <person name="Berthelot C."/>
            <person name="Parey E."/>
            <person name="Roest Crollius H."/>
            <person name="Montfort J."/>
            <person name="Robinson-Rechavi M."/>
            <person name="Bouchez O."/>
            <person name="Lampietro C."/>
            <person name="Lopez Roques C."/>
            <person name="Donnadieu C."/>
            <person name="Postlethwait J."/>
            <person name="Bobe J."/>
            <person name="Verreycken H."/>
            <person name="Guiguen Y."/>
        </authorList>
    </citation>
    <scope>NUCLEOTIDE SEQUENCE [LARGE SCALE GENOMIC DNA]</scope>
    <source>
        <strain evidence="5">Up_M1</strain>
        <tissue evidence="5">Testis</tissue>
    </source>
</reference>
<dbReference type="Gene3D" id="1.10.10.60">
    <property type="entry name" value="Homeodomain-like"/>
    <property type="match status" value="3"/>
</dbReference>